<feature type="signal peptide" evidence="3">
    <location>
        <begin position="1"/>
        <end position="21"/>
    </location>
</feature>
<dbReference type="GO" id="GO:0046910">
    <property type="term" value="F:pectinesterase inhibitor activity"/>
    <property type="evidence" value="ECO:0007669"/>
    <property type="project" value="InterPro"/>
</dbReference>
<dbReference type="SUPFAM" id="SSF101148">
    <property type="entry name" value="Plant invertase/pectin methylesterase inhibitor"/>
    <property type="match status" value="1"/>
</dbReference>
<evidence type="ECO:0000313" key="5">
    <source>
        <dbReference type="EMBL" id="KAG6402565.1"/>
    </source>
</evidence>
<feature type="domain" description="Pectinesterase inhibitor" evidence="4">
    <location>
        <begin position="20"/>
        <end position="160"/>
    </location>
</feature>
<comment type="similarity">
    <text evidence="1">Belongs to the PET191 family.</text>
</comment>
<dbReference type="Pfam" id="PF10203">
    <property type="entry name" value="Pet191_N"/>
    <property type="match status" value="1"/>
</dbReference>
<dbReference type="InterPro" id="IPR018793">
    <property type="entry name" value="Cyt_c_oxidase_assmbl_Pet191"/>
</dbReference>
<dbReference type="AlphaFoldDB" id="A0A8X8WWY2"/>
<reference evidence="5" key="2">
    <citation type="submission" date="2020-08" db="EMBL/GenBank/DDBJ databases">
        <title>Plant Genome Project.</title>
        <authorList>
            <person name="Zhang R.-G."/>
        </authorList>
    </citation>
    <scope>NUCLEOTIDE SEQUENCE</scope>
    <source>
        <strain evidence="5">Huo1</strain>
        <tissue evidence="5">Leaf</tissue>
    </source>
</reference>
<dbReference type="CDD" id="cd15797">
    <property type="entry name" value="PMEI"/>
    <property type="match status" value="1"/>
</dbReference>
<comment type="caution">
    <text evidence="5">The sequence shown here is derived from an EMBL/GenBank/DDBJ whole genome shotgun (WGS) entry which is preliminary data.</text>
</comment>
<dbReference type="PANTHER" id="PTHR28627:SF1">
    <property type="entry name" value="CYTOCHROME C OXIDASE ASSEMBLY FACTOR 5"/>
    <property type="match status" value="1"/>
</dbReference>
<keyword evidence="2" id="KW-1015">Disulfide bond</keyword>
<dbReference type="SMART" id="SM00856">
    <property type="entry name" value="PMEI"/>
    <property type="match status" value="1"/>
</dbReference>
<dbReference type="NCBIfam" id="TIGR01614">
    <property type="entry name" value="PME_inhib"/>
    <property type="match status" value="1"/>
</dbReference>
<accession>A0A8X8WWY2</accession>
<keyword evidence="6" id="KW-1185">Reference proteome</keyword>
<evidence type="ECO:0000259" key="4">
    <source>
        <dbReference type="SMART" id="SM00856"/>
    </source>
</evidence>
<sequence length="255" mass="27145">MASSLSLFSTLFLTLLYFSQANDLINKICSQATNPSLCNQALASDPRASRADLAGLGQIALEKSAAAARDVVSVVKSSGGGGAADVCVETCGRSINDLNKCSDLLRSCGGASCKGDLQTRGSAASANVVTCEDAFGGGGPARLKGATKRAKELINVFLVIANNINIDYEIIFYIVNKLFFVNNPSEMAKSCKGLATELVKCLSESDCVKVENRPYRECAKEQSPNISSECVGLRETYFNCKRGQACNLSRHHYLS</sequence>
<dbReference type="PANTHER" id="PTHR28627">
    <property type="entry name" value="CYTOCHROME C OXIDASE ASSEMBLY FACTOR 5"/>
    <property type="match status" value="1"/>
</dbReference>
<reference evidence="5" key="1">
    <citation type="submission" date="2018-01" db="EMBL/GenBank/DDBJ databases">
        <authorList>
            <person name="Mao J.F."/>
        </authorList>
    </citation>
    <scope>NUCLEOTIDE SEQUENCE</scope>
    <source>
        <strain evidence="5">Huo1</strain>
        <tissue evidence="5">Leaf</tissue>
    </source>
</reference>
<dbReference type="GO" id="GO:0005739">
    <property type="term" value="C:mitochondrion"/>
    <property type="evidence" value="ECO:0007669"/>
    <property type="project" value="TreeGrafter"/>
</dbReference>
<evidence type="ECO:0000313" key="6">
    <source>
        <dbReference type="Proteomes" id="UP000298416"/>
    </source>
</evidence>
<name>A0A8X8WWY2_SALSN</name>
<dbReference type="InterPro" id="IPR034086">
    <property type="entry name" value="PMEI_plant"/>
</dbReference>
<keyword evidence="3" id="KW-0732">Signal</keyword>
<proteinExistence type="inferred from homology"/>
<feature type="chain" id="PRO_5036452960" description="Pectinesterase inhibitor domain-containing protein" evidence="3">
    <location>
        <begin position="22"/>
        <end position="255"/>
    </location>
</feature>
<dbReference type="Pfam" id="PF04043">
    <property type="entry name" value="PMEI"/>
    <property type="match status" value="1"/>
</dbReference>
<dbReference type="InterPro" id="IPR035513">
    <property type="entry name" value="Invertase/methylesterase_inhib"/>
</dbReference>
<dbReference type="GO" id="GO:0033617">
    <property type="term" value="P:mitochondrial respiratory chain complex IV assembly"/>
    <property type="evidence" value="ECO:0007669"/>
    <property type="project" value="TreeGrafter"/>
</dbReference>
<dbReference type="Proteomes" id="UP000298416">
    <property type="component" value="Unassembled WGS sequence"/>
</dbReference>
<evidence type="ECO:0000256" key="2">
    <source>
        <dbReference type="ARBA" id="ARBA00023157"/>
    </source>
</evidence>
<protein>
    <recommendedName>
        <fullName evidence="4">Pectinesterase inhibitor domain-containing protein</fullName>
    </recommendedName>
</protein>
<dbReference type="Gene3D" id="1.20.140.40">
    <property type="entry name" value="Invertase/pectin methylesterase inhibitor family protein"/>
    <property type="match status" value="1"/>
</dbReference>
<dbReference type="EMBL" id="PNBA02000013">
    <property type="protein sequence ID" value="KAG6402565.1"/>
    <property type="molecule type" value="Genomic_DNA"/>
</dbReference>
<organism evidence="5">
    <name type="scientific">Salvia splendens</name>
    <name type="common">Scarlet sage</name>
    <dbReference type="NCBI Taxonomy" id="180675"/>
    <lineage>
        <taxon>Eukaryota</taxon>
        <taxon>Viridiplantae</taxon>
        <taxon>Streptophyta</taxon>
        <taxon>Embryophyta</taxon>
        <taxon>Tracheophyta</taxon>
        <taxon>Spermatophyta</taxon>
        <taxon>Magnoliopsida</taxon>
        <taxon>eudicotyledons</taxon>
        <taxon>Gunneridae</taxon>
        <taxon>Pentapetalae</taxon>
        <taxon>asterids</taxon>
        <taxon>lamiids</taxon>
        <taxon>Lamiales</taxon>
        <taxon>Lamiaceae</taxon>
        <taxon>Nepetoideae</taxon>
        <taxon>Mentheae</taxon>
        <taxon>Salviinae</taxon>
        <taxon>Salvia</taxon>
        <taxon>Salvia subgen. Calosphace</taxon>
        <taxon>core Calosphace</taxon>
    </lineage>
</organism>
<evidence type="ECO:0000256" key="3">
    <source>
        <dbReference type="SAM" id="SignalP"/>
    </source>
</evidence>
<evidence type="ECO:0000256" key="1">
    <source>
        <dbReference type="ARBA" id="ARBA00007785"/>
    </source>
</evidence>
<dbReference type="InterPro" id="IPR006501">
    <property type="entry name" value="Pectinesterase_inhib_dom"/>
</dbReference>
<gene>
    <name evidence="5" type="ORF">SASPL_134762</name>
</gene>